<comment type="subcellular location">
    <subcellularLocation>
        <location evidence="1">Mitochondrion membrane</location>
        <topology evidence="1">Multi-pass membrane protein</topology>
    </subcellularLocation>
</comment>
<comment type="similarity">
    <text evidence="2">Belongs to the complex I subunit 6 family.</text>
</comment>
<dbReference type="GO" id="GO:0008137">
    <property type="term" value="F:NADH dehydrogenase (ubiquinone) activity"/>
    <property type="evidence" value="ECO:0007669"/>
    <property type="project" value="UniProtKB-EC"/>
</dbReference>
<protein>
    <recommendedName>
        <fullName evidence="4">NADH-ubiquinone oxidoreductase chain 6</fullName>
        <ecNumber evidence="3">7.1.1.2</ecNumber>
    </recommendedName>
    <alternativeName>
        <fullName evidence="14">NADH dehydrogenase subunit 6</fullName>
    </alternativeName>
</protein>
<evidence type="ECO:0000256" key="8">
    <source>
        <dbReference type="ARBA" id="ARBA00022967"/>
    </source>
</evidence>
<evidence type="ECO:0000256" key="6">
    <source>
        <dbReference type="ARBA" id="ARBA00022660"/>
    </source>
</evidence>
<dbReference type="GO" id="GO:0031966">
    <property type="term" value="C:mitochondrial membrane"/>
    <property type="evidence" value="ECO:0007669"/>
    <property type="project" value="UniProtKB-SubCell"/>
</dbReference>
<dbReference type="PANTHER" id="PTHR11435">
    <property type="entry name" value="NADH UBIQUINONE OXIDOREDUCTASE SUBUNIT ND6"/>
    <property type="match status" value="1"/>
</dbReference>
<evidence type="ECO:0000256" key="7">
    <source>
        <dbReference type="ARBA" id="ARBA00022692"/>
    </source>
</evidence>
<reference evidence="17" key="2">
    <citation type="journal article" date="2018" name="Proc. Natl. Acad. Sci. U.S.A.">
        <title>Recurrent symbiont recruitment from fungal parasites in cicadas.</title>
        <authorList>
            <person name="Yu M."/>
            <person name="Moriyama M."/>
            <person name="Lukasik P."/>
            <person name="Vanderpool D."/>
            <person name="Tanahashi M."/>
            <person name="Meng X.-Y."/>
            <person name="McCutcheon J.P."/>
            <person name="Fukatsu T."/>
        </authorList>
    </citation>
    <scope>NUCLEOTIDE SEQUENCE</scope>
    <source>
        <strain evidence="17">MUDKUR</strain>
        <tissue evidence="17">Bacteriome</tissue>
    </source>
</reference>
<keyword evidence="6" id="KW-0679">Respiratory chain</keyword>
<keyword evidence="10 16" id="KW-1133">Transmembrane helix</keyword>
<evidence type="ECO:0000256" key="14">
    <source>
        <dbReference type="ARBA" id="ARBA00031019"/>
    </source>
</evidence>
<dbReference type="EC" id="7.1.1.2" evidence="3"/>
<name>A0A344ALV3_9HEMI</name>
<feature type="transmembrane region" description="Helical" evidence="16">
    <location>
        <begin position="125"/>
        <end position="151"/>
    </location>
</feature>
<accession>A0A344ALV3</accession>
<organism evidence="17">
    <name type="scientific">Muda kuroiwae</name>
    <dbReference type="NCBI Taxonomy" id="2170272"/>
    <lineage>
        <taxon>Eukaryota</taxon>
        <taxon>Metazoa</taxon>
        <taxon>Ecdysozoa</taxon>
        <taxon>Arthropoda</taxon>
        <taxon>Hexapoda</taxon>
        <taxon>Insecta</taxon>
        <taxon>Pterygota</taxon>
        <taxon>Neoptera</taxon>
        <taxon>Paraneoptera</taxon>
        <taxon>Hemiptera</taxon>
        <taxon>Auchenorrhyncha</taxon>
        <taxon>Cicadoidea</taxon>
        <taxon>Cicadidae</taxon>
        <taxon>Cicadettinae</taxon>
        <taxon>Chlorocystini</taxon>
        <taxon>Muda</taxon>
    </lineage>
</organism>
<evidence type="ECO:0000256" key="16">
    <source>
        <dbReference type="SAM" id="Phobius"/>
    </source>
</evidence>
<keyword evidence="7 16" id="KW-0812">Transmembrane</keyword>
<evidence type="ECO:0000313" key="17">
    <source>
        <dbReference type="EMBL" id="AWV83351.1"/>
    </source>
</evidence>
<evidence type="ECO:0000256" key="4">
    <source>
        <dbReference type="ARBA" id="ARBA00021095"/>
    </source>
</evidence>
<keyword evidence="11" id="KW-0520">NAD</keyword>
<dbReference type="EMBL" id="MG737729">
    <property type="protein sequence ID" value="AWV83351.1"/>
    <property type="molecule type" value="Genomic_DNA"/>
</dbReference>
<keyword evidence="8" id="KW-1278">Translocase</keyword>
<evidence type="ECO:0000256" key="9">
    <source>
        <dbReference type="ARBA" id="ARBA00022982"/>
    </source>
</evidence>
<gene>
    <name evidence="17" type="primary">nad6</name>
</gene>
<feature type="transmembrane region" description="Helical" evidence="16">
    <location>
        <begin position="21"/>
        <end position="42"/>
    </location>
</feature>
<sequence length="162" mass="19107">MKIIMYMILLMSFDFLFMKHPLSMGFILLIQTLLCCITSMIYMNNYLFSYMMFLIFVGGMLVLFMYMSSIASNEKFTFSMKLLLMNVFMMLIFLTFNMTDLKLCKYNILIKEFNGNSLYMLNKLYIIPSGMMTLMMLTYLLFVLIVVVNVISIKMCPLRSTF</sequence>
<evidence type="ECO:0000256" key="10">
    <source>
        <dbReference type="ARBA" id="ARBA00022989"/>
    </source>
</evidence>
<evidence type="ECO:0000256" key="13">
    <source>
        <dbReference type="ARBA" id="ARBA00023136"/>
    </source>
</evidence>
<keyword evidence="9" id="KW-0249">Electron transport</keyword>
<evidence type="ECO:0000256" key="5">
    <source>
        <dbReference type="ARBA" id="ARBA00022448"/>
    </source>
</evidence>
<keyword evidence="12 17" id="KW-0496">Mitochondrion</keyword>
<evidence type="ECO:0000256" key="12">
    <source>
        <dbReference type="ARBA" id="ARBA00023128"/>
    </source>
</evidence>
<evidence type="ECO:0000256" key="2">
    <source>
        <dbReference type="ARBA" id="ARBA00005698"/>
    </source>
</evidence>
<evidence type="ECO:0000256" key="15">
    <source>
        <dbReference type="ARBA" id="ARBA00049551"/>
    </source>
</evidence>
<dbReference type="InterPro" id="IPR050269">
    <property type="entry name" value="ComplexI_Subunit6"/>
</dbReference>
<proteinExistence type="inferred from homology"/>
<evidence type="ECO:0000256" key="11">
    <source>
        <dbReference type="ARBA" id="ARBA00023027"/>
    </source>
</evidence>
<feature type="transmembrane region" description="Helical" evidence="16">
    <location>
        <begin position="48"/>
        <end position="66"/>
    </location>
</feature>
<reference evidence="17" key="1">
    <citation type="journal article" date="2018" name="J. Hered.">
        <title>One hundred mitochondrial genomes of cicadas.</title>
        <authorList>
            <person name="Lukasik P."/>
            <person name="Chong R.A."/>
            <person name="Nazario K."/>
            <person name="Matsuura Y."/>
            <person name="Bublitz D."/>
            <person name="Campbell M.A."/>
            <person name="Meyer M."/>
            <person name="Van Leuven J.T."/>
            <person name="Pessacq P."/>
            <person name="Veloso C."/>
            <person name="Simon C."/>
            <person name="McCutcheon J.P."/>
        </authorList>
    </citation>
    <scope>NUCLEOTIDE SEQUENCE</scope>
    <source>
        <strain evidence="17">MUDKUR</strain>
        <tissue evidence="17">Bacteriome</tissue>
    </source>
</reference>
<dbReference type="PANTHER" id="PTHR11435:SF1">
    <property type="entry name" value="NADH-UBIQUINONE OXIDOREDUCTASE CHAIN 6"/>
    <property type="match status" value="1"/>
</dbReference>
<dbReference type="AlphaFoldDB" id="A0A344ALV3"/>
<comment type="catalytic activity">
    <reaction evidence="15">
        <text>a ubiquinone + NADH + 5 H(+)(in) = a ubiquinol + NAD(+) + 4 H(+)(out)</text>
        <dbReference type="Rhea" id="RHEA:29091"/>
        <dbReference type="Rhea" id="RHEA-COMP:9565"/>
        <dbReference type="Rhea" id="RHEA-COMP:9566"/>
        <dbReference type="ChEBI" id="CHEBI:15378"/>
        <dbReference type="ChEBI" id="CHEBI:16389"/>
        <dbReference type="ChEBI" id="CHEBI:17976"/>
        <dbReference type="ChEBI" id="CHEBI:57540"/>
        <dbReference type="ChEBI" id="CHEBI:57945"/>
        <dbReference type="EC" id="7.1.1.2"/>
    </reaction>
</comment>
<geneLocation type="mitochondrion" evidence="17"/>
<keyword evidence="13 16" id="KW-0472">Membrane</keyword>
<keyword evidence="5" id="KW-0813">Transport</keyword>
<evidence type="ECO:0000256" key="3">
    <source>
        <dbReference type="ARBA" id="ARBA00012944"/>
    </source>
</evidence>
<feature type="transmembrane region" description="Helical" evidence="16">
    <location>
        <begin position="78"/>
        <end position="96"/>
    </location>
</feature>
<evidence type="ECO:0000256" key="1">
    <source>
        <dbReference type="ARBA" id="ARBA00004225"/>
    </source>
</evidence>